<dbReference type="OrthoDB" id="1452256at2"/>
<accession>A0A5D0GJC3</accession>
<dbReference type="InterPro" id="IPR032710">
    <property type="entry name" value="NTF2-like_dom_sf"/>
</dbReference>
<comment type="caution">
    <text evidence="2">The sequence shown here is derived from an EMBL/GenBank/DDBJ whole genome shotgun (WGS) entry which is preliminary data.</text>
</comment>
<organism evidence="2 3">
    <name type="scientific">Formosa maritima</name>
    <dbReference type="NCBI Taxonomy" id="2592046"/>
    <lineage>
        <taxon>Bacteria</taxon>
        <taxon>Pseudomonadati</taxon>
        <taxon>Bacteroidota</taxon>
        <taxon>Flavobacteriia</taxon>
        <taxon>Flavobacteriales</taxon>
        <taxon>Flavobacteriaceae</taxon>
        <taxon>Formosa</taxon>
    </lineage>
</organism>
<name>A0A5D0GJC3_9FLAO</name>
<dbReference type="Pfam" id="PF12680">
    <property type="entry name" value="SnoaL_2"/>
    <property type="match status" value="1"/>
</dbReference>
<keyword evidence="3" id="KW-1185">Reference proteome</keyword>
<dbReference type="AlphaFoldDB" id="A0A5D0GJC3"/>
<dbReference type="InterPro" id="IPR037401">
    <property type="entry name" value="SnoaL-like"/>
</dbReference>
<evidence type="ECO:0000313" key="2">
    <source>
        <dbReference type="EMBL" id="TYA58956.1"/>
    </source>
</evidence>
<dbReference type="Proteomes" id="UP000324550">
    <property type="component" value="Unassembled WGS sequence"/>
</dbReference>
<gene>
    <name evidence="2" type="ORF">FVF61_02060</name>
</gene>
<evidence type="ECO:0000313" key="3">
    <source>
        <dbReference type="Proteomes" id="UP000324550"/>
    </source>
</evidence>
<proteinExistence type="predicted"/>
<sequence length="135" mass="15921">MSPKELVKQFYEYDLLKNKIAVEKYFHKDCQLHWNSSKGFQVLNYDNILTFFNNINETYHNLRSEISHLLQEGDFVTTRYTVFGSTMENQDEEMPLAHYISIWQIKDGKFFKGHQISQLADEAAIKANSFSEIKV</sequence>
<reference evidence="2 3" key="1">
    <citation type="submission" date="2019-08" db="EMBL/GenBank/DDBJ databases">
        <title>Formosa sediminis sp. nov., isolated from marine sediment.</title>
        <authorList>
            <person name="Cao W.R."/>
        </authorList>
    </citation>
    <scope>NUCLEOTIDE SEQUENCE [LARGE SCALE GENOMIC DNA]</scope>
    <source>
        <strain evidence="2 3">1494</strain>
    </source>
</reference>
<feature type="domain" description="SnoaL-like" evidence="1">
    <location>
        <begin position="21"/>
        <end position="110"/>
    </location>
</feature>
<dbReference type="Gene3D" id="3.10.450.50">
    <property type="match status" value="1"/>
</dbReference>
<dbReference type="SUPFAM" id="SSF54427">
    <property type="entry name" value="NTF2-like"/>
    <property type="match status" value="1"/>
</dbReference>
<evidence type="ECO:0000259" key="1">
    <source>
        <dbReference type="Pfam" id="PF12680"/>
    </source>
</evidence>
<protein>
    <submittedName>
        <fullName evidence="2">Nuclear transport factor 2 family protein</fullName>
    </submittedName>
</protein>
<dbReference type="RefSeq" id="WP_148452741.1">
    <property type="nucleotide sequence ID" value="NZ_VSFC01000012.1"/>
</dbReference>
<dbReference type="EMBL" id="VSFC01000012">
    <property type="protein sequence ID" value="TYA58956.1"/>
    <property type="molecule type" value="Genomic_DNA"/>
</dbReference>